<comment type="caution">
    <text evidence="3">The sequence shown here is derived from an EMBL/GenBank/DDBJ whole genome shotgun (WGS) entry which is preliminary data.</text>
</comment>
<dbReference type="AlphaFoldDB" id="A0A916JS31"/>
<evidence type="ECO:0000256" key="2">
    <source>
        <dbReference type="SAM" id="SignalP"/>
    </source>
</evidence>
<dbReference type="EMBL" id="CAJVAP010000002">
    <property type="protein sequence ID" value="CAG7598283.1"/>
    <property type="molecule type" value="Genomic_DNA"/>
</dbReference>
<accession>A0A916JS31</accession>
<gene>
    <name evidence="3" type="ORF">LEUCIP111803_00210</name>
</gene>
<evidence type="ECO:0008006" key="5">
    <source>
        <dbReference type="Google" id="ProtNLM"/>
    </source>
</evidence>
<dbReference type="Proteomes" id="UP000693892">
    <property type="component" value="Unassembled WGS sequence"/>
</dbReference>
<name>A0A916JS31_9MICO</name>
<keyword evidence="2" id="KW-0732">Signal</keyword>
<protein>
    <recommendedName>
        <fullName evidence="5">Integral membrane protein</fullName>
    </recommendedName>
</protein>
<evidence type="ECO:0000313" key="4">
    <source>
        <dbReference type="Proteomes" id="UP000693892"/>
    </source>
</evidence>
<keyword evidence="1" id="KW-1133">Transmembrane helix</keyword>
<feature type="chain" id="PRO_5037135728" description="Integral membrane protein" evidence="2">
    <location>
        <begin position="27"/>
        <end position="200"/>
    </location>
</feature>
<evidence type="ECO:0000313" key="3">
    <source>
        <dbReference type="EMBL" id="CAG7598283.1"/>
    </source>
</evidence>
<reference evidence="3" key="1">
    <citation type="submission" date="2021-06" db="EMBL/GenBank/DDBJ databases">
        <authorList>
            <person name="Criscuolo A."/>
        </authorList>
    </citation>
    <scope>NUCLEOTIDE SEQUENCE</scope>
    <source>
        <strain evidence="3">CIP111803</strain>
    </source>
</reference>
<proteinExistence type="predicted"/>
<sequence length="200" mass="20240">MTRAARTGRGAIAAAAATLVAAISHAAAGGAITPLAVGATAVLALPICVALAGRLGSLWRLALAVGASQFLYHWSFWELGLSAGRPSGDAPAAPHHAAHLTTVFAPELVASGAAEAWMWASHAAAAILTVVLLRHGEQAAAVLGRVVFQVLLRPTAAAPVAPPSRTAVRVQTVRAALRDRLTVLSAISHRGPPAALASTF</sequence>
<keyword evidence="1" id="KW-0472">Membrane</keyword>
<feature type="transmembrane region" description="Helical" evidence="1">
    <location>
        <begin position="36"/>
        <end position="53"/>
    </location>
</feature>
<feature type="signal peptide" evidence="2">
    <location>
        <begin position="1"/>
        <end position="26"/>
    </location>
</feature>
<keyword evidence="4" id="KW-1185">Reference proteome</keyword>
<evidence type="ECO:0000256" key="1">
    <source>
        <dbReference type="SAM" id="Phobius"/>
    </source>
</evidence>
<organism evidence="3 4">
    <name type="scientific">Leucobacter soli</name>
    <dbReference type="NCBI Taxonomy" id="2812850"/>
    <lineage>
        <taxon>Bacteria</taxon>
        <taxon>Bacillati</taxon>
        <taxon>Actinomycetota</taxon>
        <taxon>Actinomycetes</taxon>
        <taxon>Micrococcales</taxon>
        <taxon>Microbacteriaceae</taxon>
        <taxon>Leucobacter</taxon>
    </lineage>
</organism>
<keyword evidence="1" id="KW-0812">Transmembrane</keyword>